<dbReference type="InterPro" id="IPR055282">
    <property type="entry name" value="PPI1-4"/>
</dbReference>
<sequence>MAIADLQHLKTLVCRPYLSLSVSKENSDWLYIMPWGLYKAVTYVKEKYDNPTSPQCFMSENNVCLAKMVMLIFGMGLYGLFVSNASADVRSESDRALSGSSLFGVFALKITGGEAGEEYAGAVAFLKSRKGFVKIAIQSGCPLVPVFCFGQSYAYKWWRPGGKLFIKIARAVKFTPIIFWGRFGTPFPFPKPMHVVVGKPIEVNKIPHPTIDEEHKIGVDNLASGLYGNIEMLVFLRGASASVNTILCELKNKQILLAFKDNGHRASGEWHGDNVQVIGQQQKIYIIKVPKFVGDDLWNKIHATQAHLDHLTQERDAINRHRQKQKAVCDQYREKLEAARREEWEARTALGDKKNDLNNVRSVLGKLHQANSAEELDELVLKKDSDVRLTNLKFLEENTRKIQKSFEDERTVLRKLTEEHQAANEIRQKAYVEWTELRSEPSKKNEYFFRYRDDRNATEIFRANGDINGLKSHCNSQLKVIGDGGDPNGHYDKDDHQ</sequence>
<evidence type="ECO:0000256" key="11">
    <source>
        <dbReference type="RuleBase" id="RU367023"/>
    </source>
</evidence>
<dbReference type="InterPro" id="IPR007130">
    <property type="entry name" value="DAGAT"/>
</dbReference>
<keyword evidence="8" id="KW-0472">Membrane</keyword>
<dbReference type="PANTHER" id="PTHR32219">
    <property type="entry name" value="RNA-BINDING PROTEIN YLMH-RELATED"/>
    <property type="match status" value="1"/>
</dbReference>
<keyword evidence="11" id="KW-0256">Endoplasmic reticulum</keyword>
<dbReference type="Pfam" id="PF03982">
    <property type="entry name" value="DAGAT"/>
    <property type="match status" value="1"/>
</dbReference>
<dbReference type="ExpressionAtlas" id="A0A3L6FVI1">
    <property type="expression patterns" value="baseline and differential"/>
</dbReference>
<keyword evidence="9 12" id="KW-0012">Acyltransferase</keyword>
<evidence type="ECO:0000256" key="5">
    <source>
        <dbReference type="ARBA" id="ARBA00022692"/>
    </source>
</evidence>
<gene>
    <name evidence="12" type="primary">DGAT2D_2</name>
    <name evidence="12" type="ORF">Zm00014a_043631</name>
</gene>
<evidence type="ECO:0000256" key="4">
    <source>
        <dbReference type="ARBA" id="ARBA00022679"/>
    </source>
</evidence>
<comment type="caution">
    <text evidence="12">The sequence shown here is derived from an EMBL/GenBank/DDBJ whole genome shotgun (WGS) entry which is preliminary data.</text>
</comment>
<keyword evidence="3" id="KW-1003">Cell membrane</keyword>
<evidence type="ECO:0000256" key="9">
    <source>
        <dbReference type="ARBA" id="ARBA00023315"/>
    </source>
</evidence>
<evidence type="ECO:0000256" key="2">
    <source>
        <dbReference type="ARBA" id="ARBA00005420"/>
    </source>
</evidence>
<evidence type="ECO:0000256" key="7">
    <source>
        <dbReference type="ARBA" id="ARBA00023054"/>
    </source>
</evidence>
<evidence type="ECO:0000256" key="1">
    <source>
        <dbReference type="ARBA" id="ARBA00004162"/>
    </source>
</evidence>
<dbReference type="GO" id="GO:0004144">
    <property type="term" value="F:diacylglycerol O-acyltransferase activity"/>
    <property type="evidence" value="ECO:0007669"/>
    <property type="project" value="UniProtKB-ARBA"/>
</dbReference>
<keyword evidence="6" id="KW-1133">Transmembrane helix</keyword>
<keyword evidence="4 11" id="KW-0808">Transferase</keyword>
<comment type="similarity">
    <text evidence="2 11">Belongs to the diacylglycerol acyltransferase family.</text>
</comment>
<evidence type="ECO:0000256" key="10">
    <source>
        <dbReference type="ARBA" id="ARBA00038080"/>
    </source>
</evidence>
<keyword evidence="7" id="KW-0175">Coiled coil</keyword>
<proteinExistence type="inferred from homology"/>
<protein>
    <recommendedName>
        <fullName evidence="11">Acyltransferase</fullName>
        <ecNumber evidence="11">2.3.1.-</ecNumber>
    </recommendedName>
</protein>
<dbReference type="GO" id="GO:0019432">
    <property type="term" value="P:triglyceride biosynthetic process"/>
    <property type="evidence" value="ECO:0007669"/>
    <property type="project" value="UniProtKB-ARBA"/>
</dbReference>
<dbReference type="EMBL" id="NCVQ01000003">
    <property type="protein sequence ID" value="PWZ38885.1"/>
    <property type="molecule type" value="Genomic_DNA"/>
</dbReference>
<evidence type="ECO:0000256" key="3">
    <source>
        <dbReference type="ARBA" id="ARBA00022475"/>
    </source>
</evidence>
<comment type="subcellular location">
    <subcellularLocation>
        <location evidence="1">Cell membrane</location>
        <topology evidence="1">Single-pass membrane protein</topology>
    </subcellularLocation>
    <subcellularLocation>
        <location evidence="11">Endoplasmic reticulum membrane</location>
        <topology evidence="11">Multi-pass membrane protein</topology>
    </subcellularLocation>
</comment>
<dbReference type="AlphaFoldDB" id="A0A3L6FVI1"/>
<name>A0A3L6FVI1_MAIZE</name>
<keyword evidence="5" id="KW-0812">Transmembrane</keyword>
<organism evidence="12">
    <name type="scientific">Zea mays</name>
    <name type="common">Maize</name>
    <dbReference type="NCBI Taxonomy" id="4577"/>
    <lineage>
        <taxon>Eukaryota</taxon>
        <taxon>Viridiplantae</taxon>
        <taxon>Streptophyta</taxon>
        <taxon>Embryophyta</taxon>
        <taxon>Tracheophyta</taxon>
        <taxon>Spermatophyta</taxon>
        <taxon>Magnoliopsida</taxon>
        <taxon>Liliopsida</taxon>
        <taxon>Poales</taxon>
        <taxon>Poaceae</taxon>
        <taxon>PACMAD clade</taxon>
        <taxon>Panicoideae</taxon>
        <taxon>Andropogonodae</taxon>
        <taxon>Andropogoneae</taxon>
        <taxon>Tripsacinae</taxon>
        <taxon>Zea</taxon>
    </lineage>
</organism>
<dbReference type="GO" id="GO:0005789">
    <property type="term" value="C:endoplasmic reticulum membrane"/>
    <property type="evidence" value="ECO:0007669"/>
    <property type="project" value="UniProtKB-SubCell"/>
</dbReference>
<dbReference type="GO" id="GO:0005886">
    <property type="term" value="C:plasma membrane"/>
    <property type="evidence" value="ECO:0007669"/>
    <property type="project" value="UniProtKB-SubCell"/>
</dbReference>
<comment type="similarity">
    <text evidence="10">Belongs to the plant Proton pump-interactor protein family.</text>
</comment>
<reference evidence="12" key="1">
    <citation type="journal article" date="2018" name="Nat. Genet.">
        <title>Extensive intraspecific gene order and gene structural variations between Mo17 and other maize genomes.</title>
        <authorList>
            <person name="Sun S."/>
            <person name="Zhou Y."/>
            <person name="Chen J."/>
            <person name="Shi J."/>
            <person name="Zhao H."/>
            <person name="Zhao H."/>
            <person name="Song W."/>
            <person name="Zhang M."/>
            <person name="Cui Y."/>
            <person name="Dong X."/>
            <person name="Liu H."/>
            <person name="Ma X."/>
            <person name="Jiao Y."/>
            <person name="Wang B."/>
            <person name="Wei X."/>
            <person name="Stein J.C."/>
            <person name="Glaubitz J.C."/>
            <person name="Lu F."/>
            <person name="Yu G."/>
            <person name="Liang C."/>
            <person name="Fengler K."/>
            <person name="Li B."/>
            <person name="Rafalski A."/>
            <person name="Schnable P.S."/>
            <person name="Ware D.H."/>
            <person name="Buckler E.S."/>
            <person name="Lai J."/>
        </authorList>
    </citation>
    <scope>NUCLEOTIDE SEQUENCE [LARGE SCALE GENOMIC DNA]</scope>
    <source>
        <tissue evidence="12">Seedling</tissue>
    </source>
</reference>
<accession>A0A3L6FVI1</accession>
<dbReference type="Proteomes" id="UP000251960">
    <property type="component" value="Chromosome 2"/>
</dbReference>
<evidence type="ECO:0000256" key="8">
    <source>
        <dbReference type="ARBA" id="ARBA00023136"/>
    </source>
</evidence>
<dbReference type="Gene3D" id="3.20.20.80">
    <property type="entry name" value="Glycosidases"/>
    <property type="match status" value="1"/>
</dbReference>
<evidence type="ECO:0000313" key="12">
    <source>
        <dbReference type="EMBL" id="PWZ38885.1"/>
    </source>
</evidence>
<evidence type="ECO:0000256" key="6">
    <source>
        <dbReference type="ARBA" id="ARBA00022989"/>
    </source>
</evidence>
<dbReference type="PANTHER" id="PTHR32219:SF3">
    <property type="entry name" value="CALPONIN-LIKE DOMAIN PROTEIN"/>
    <property type="match status" value="1"/>
</dbReference>
<dbReference type="EC" id="2.3.1.-" evidence="11"/>